<organism evidence="1 2">
    <name type="scientific">Diaphorobacter ruginosibacter</name>
    <dbReference type="NCBI Taxonomy" id="1715720"/>
    <lineage>
        <taxon>Bacteria</taxon>
        <taxon>Pseudomonadati</taxon>
        <taxon>Pseudomonadota</taxon>
        <taxon>Betaproteobacteria</taxon>
        <taxon>Burkholderiales</taxon>
        <taxon>Comamonadaceae</taxon>
        <taxon>Diaphorobacter</taxon>
    </lineage>
</organism>
<dbReference type="SUPFAM" id="SSF50998">
    <property type="entry name" value="Quinoprotein alcohol dehydrogenase-like"/>
    <property type="match status" value="1"/>
</dbReference>
<accession>A0A7G9RII6</accession>
<dbReference type="InterPro" id="IPR008311">
    <property type="entry name" value="UCP028101"/>
</dbReference>
<reference evidence="1 2" key="1">
    <citation type="submission" date="2020-08" db="EMBL/GenBank/DDBJ databases">
        <title>Genome sequence of Diaphorobacter ruginosibacter DSM 27467T.</title>
        <authorList>
            <person name="Hyun D.-W."/>
            <person name="Bae J.-W."/>
        </authorList>
    </citation>
    <scope>NUCLEOTIDE SEQUENCE [LARGE SCALE GENOMIC DNA]</scope>
    <source>
        <strain evidence="1 2">DSM 27467</strain>
    </source>
</reference>
<dbReference type="InterPro" id="IPR011047">
    <property type="entry name" value="Quinoprotein_ADH-like_sf"/>
</dbReference>
<gene>
    <name evidence="1" type="ORF">H9K76_12045</name>
</gene>
<keyword evidence="2" id="KW-1185">Reference proteome</keyword>
<dbReference type="Proteomes" id="UP000515811">
    <property type="component" value="Chromosome"/>
</dbReference>
<evidence type="ECO:0000313" key="1">
    <source>
        <dbReference type="EMBL" id="QNN55411.1"/>
    </source>
</evidence>
<sequence length="416" mass="44784">MKNATLNPLHWSRREWLHWLSTSAMGTAGLGVSGLSLSGEVDVANDATAVTARLAAVWQDRTDGMAQDWAGVLSAAVGPGGQVAWNVAAKMALPTRGHGLQRLPDGQIVFAARRPGDWLVRWQPEDGKAHWAWMDEDRCFNGHVVLAGDATVHAHGGASGSAGILLTTETDLEDSQGCIGLRDARTLEKRAEWRTHGMDPHELIVLAEAVGSYPAGTLIVANGGIPTQSETGRSKKWLDGMDPSLVALDPRDGRLLGQWKLPDPRLSIRHLAWDSERQIMGIALQAEHSDARRQGAPVFAVWNGRELRAAQDQPPLAGYGGSVECAPGPQGGFVVSCPRSNCLARFDTQGRYLGAVEQADVCPLARDGERLWSGGQGRVTLQSPQHARLASDNAPGVQLDNHWRLLREPGEGVQRA</sequence>
<proteinExistence type="predicted"/>
<evidence type="ECO:0000313" key="2">
    <source>
        <dbReference type="Proteomes" id="UP000515811"/>
    </source>
</evidence>
<dbReference type="AlphaFoldDB" id="A0A7G9RII6"/>
<dbReference type="Pfam" id="PF07433">
    <property type="entry name" value="DUF1513"/>
    <property type="match status" value="1"/>
</dbReference>
<protein>
    <submittedName>
        <fullName evidence="1">DUF1513 domain-containing protein</fullName>
    </submittedName>
</protein>
<name>A0A7G9RII6_9BURK</name>
<dbReference type="KEGG" id="drg:H9K76_12045"/>
<dbReference type="RefSeq" id="WP_187595684.1">
    <property type="nucleotide sequence ID" value="NZ_CP060714.1"/>
</dbReference>
<dbReference type="EMBL" id="CP060714">
    <property type="protein sequence ID" value="QNN55411.1"/>
    <property type="molecule type" value="Genomic_DNA"/>
</dbReference>